<dbReference type="InterPro" id="IPR042099">
    <property type="entry name" value="ANL_N_sf"/>
</dbReference>
<evidence type="ECO:0000256" key="4">
    <source>
        <dbReference type="ARBA" id="ARBA00022840"/>
    </source>
</evidence>
<feature type="domain" description="AMP-dependent synthetase/ligase" evidence="6">
    <location>
        <begin position="7"/>
        <end position="135"/>
    </location>
</feature>
<proteinExistence type="predicted"/>
<keyword evidence="4" id="KW-0067">ATP-binding</keyword>
<gene>
    <name evidence="7" type="ORF">GBAR_LOCUS4598</name>
</gene>
<dbReference type="GO" id="GO:0016020">
    <property type="term" value="C:membrane"/>
    <property type="evidence" value="ECO:0007669"/>
    <property type="project" value="TreeGrafter"/>
</dbReference>
<keyword evidence="2" id="KW-0547">Nucleotide-binding</keyword>
<keyword evidence="3" id="KW-0276">Fatty acid metabolism</keyword>
<feature type="domain" description="AMP-dependent synthetase/ligase" evidence="6">
    <location>
        <begin position="169"/>
        <end position="379"/>
    </location>
</feature>
<accession>A0AA35R8H9</accession>
<keyword evidence="3" id="KW-0443">Lipid metabolism</keyword>
<dbReference type="EC" id="6.2.1.3" evidence="5"/>
<evidence type="ECO:0000256" key="3">
    <source>
        <dbReference type="ARBA" id="ARBA00022832"/>
    </source>
</evidence>
<keyword evidence="8" id="KW-1185">Reference proteome</keyword>
<dbReference type="Gene3D" id="3.40.50.12780">
    <property type="entry name" value="N-terminal domain of ligase-like"/>
    <property type="match status" value="2"/>
</dbReference>
<dbReference type="CDD" id="cd05907">
    <property type="entry name" value="VL_LC_FACS_like"/>
    <property type="match status" value="1"/>
</dbReference>
<keyword evidence="1 7" id="KW-0436">Ligase</keyword>
<dbReference type="Pfam" id="PF23562">
    <property type="entry name" value="AMP-binding_C_3"/>
    <property type="match status" value="1"/>
</dbReference>
<evidence type="ECO:0000256" key="2">
    <source>
        <dbReference type="ARBA" id="ARBA00022741"/>
    </source>
</evidence>
<comment type="caution">
    <text evidence="7">The sequence shown here is derived from an EMBL/GenBank/DDBJ whole genome shotgun (WGS) entry which is preliminary data.</text>
</comment>
<dbReference type="Pfam" id="PF00501">
    <property type="entry name" value="AMP-binding"/>
    <property type="match status" value="2"/>
</dbReference>
<dbReference type="GO" id="GO:0005524">
    <property type="term" value="F:ATP binding"/>
    <property type="evidence" value="ECO:0007669"/>
    <property type="project" value="UniProtKB-KW"/>
</dbReference>
<dbReference type="AlphaFoldDB" id="A0AA35R8H9"/>
<evidence type="ECO:0000256" key="5">
    <source>
        <dbReference type="ARBA" id="ARBA00026121"/>
    </source>
</evidence>
<sequence>MTLISMLEHSIQHYGSKPALAHKPKGGTYQDISYTELGESVDAFSKGLNALGVQKGDRVALLSENRPEWAITDFGCLKAGAVTVPMFSTLTAAQVGYILKDSGSKIICVSTSRQLEKVTAIRDEVPTLEQIIVFDPIEGECPEGVIQFEAVCELDGDGQGIGACKSLIDISDADVLLSFLPLSHVFERLGGHYVPLISGAKVAYAESTFTVAQNMREVAPTVMLSVPRLYETMHDRILRTVQEGSSLKQKIFHWGVSVGSSVSSAIQKGKKPSAILQLQQNIADKLVFAKLKAATGGRLRFFVSGGAALPQSIAEFFHAAGILILEGYGLTETSPVISMNHPAQWKFGTVGVPVPGVEVQIAEDGEILTRGPHVMKGYFNSESATAEVINGEGWFHTGDIGIIDEDGFVKITDRKKNIIVLSNGKNVAPQPIESELVQSPFINQIILVGNERKNLAALIVPNFDALKAWAAENNVATDDLATMFETREVKQLIQREIRSRLTDFADFEQVRRFTLLDKEFSQEADEMTPTLKLKRNVIIKRYGEAIEKMYPEDP</sequence>
<name>A0AA35R8H9_GEOBA</name>
<reference evidence="7" key="1">
    <citation type="submission" date="2023-03" db="EMBL/GenBank/DDBJ databases">
        <authorList>
            <person name="Steffen K."/>
            <person name="Cardenas P."/>
        </authorList>
    </citation>
    <scope>NUCLEOTIDE SEQUENCE</scope>
</reference>
<dbReference type="EMBL" id="CASHTH010000667">
    <property type="protein sequence ID" value="CAI8006198.1"/>
    <property type="molecule type" value="Genomic_DNA"/>
</dbReference>
<evidence type="ECO:0000256" key="1">
    <source>
        <dbReference type="ARBA" id="ARBA00022598"/>
    </source>
</evidence>
<dbReference type="PANTHER" id="PTHR43272:SF33">
    <property type="entry name" value="AMP-BINDING DOMAIN-CONTAINING PROTEIN-RELATED"/>
    <property type="match status" value="1"/>
</dbReference>
<dbReference type="Proteomes" id="UP001174909">
    <property type="component" value="Unassembled WGS sequence"/>
</dbReference>
<dbReference type="GO" id="GO:0004467">
    <property type="term" value="F:long-chain fatty acid-CoA ligase activity"/>
    <property type="evidence" value="ECO:0007669"/>
    <property type="project" value="UniProtKB-EC"/>
</dbReference>
<dbReference type="PANTHER" id="PTHR43272">
    <property type="entry name" value="LONG-CHAIN-FATTY-ACID--COA LIGASE"/>
    <property type="match status" value="1"/>
</dbReference>
<protein>
    <recommendedName>
        <fullName evidence="5">long-chain-fatty-acid--CoA ligase</fullName>
        <ecNumber evidence="5">6.2.1.3</ecNumber>
    </recommendedName>
</protein>
<evidence type="ECO:0000313" key="7">
    <source>
        <dbReference type="EMBL" id="CAI8006198.1"/>
    </source>
</evidence>
<evidence type="ECO:0000313" key="8">
    <source>
        <dbReference type="Proteomes" id="UP001174909"/>
    </source>
</evidence>
<organism evidence="7 8">
    <name type="scientific">Geodia barretti</name>
    <name type="common">Barrett's horny sponge</name>
    <dbReference type="NCBI Taxonomy" id="519541"/>
    <lineage>
        <taxon>Eukaryota</taxon>
        <taxon>Metazoa</taxon>
        <taxon>Porifera</taxon>
        <taxon>Demospongiae</taxon>
        <taxon>Heteroscleromorpha</taxon>
        <taxon>Tetractinellida</taxon>
        <taxon>Astrophorina</taxon>
        <taxon>Geodiidae</taxon>
        <taxon>Geodia</taxon>
    </lineage>
</organism>
<evidence type="ECO:0000259" key="6">
    <source>
        <dbReference type="Pfam" id="PF00501"/>
    </source>
</evidence>
<dbReference type="InterPro" id="IPR000873">
    <property type="entry name" value="AMP-dep_synth/lig_dom"/>
</dbReference>
<dbReference type="SUPFAM" id="SSF56801">
    <property type="entry name" value="Acetyl-CoA synthetase-like"/>
    <property type="match status" value="1"/>
</dbReference>